<dbReference type="Proteomes" id="UP000886523">
    <property type="component" value="Unassembled WGS sequence"/>
</dbReference>
<dbReference type="EMBL" id="MU129222">
    <property type="protein sequence ID" value="KAF9504477.1"/>
    <property type="molecule type" value="Genomic_DNA"/>
</dbReference>
<evidence type="ECO:0000313" key="2">
    <source>
        <dbReference type="EMBL" id="KAF9504477.1"/>
    </source>
</evidence>
<dbReference type="OrthoDB" id="204058at2759"/>
<feature type="region of interest" description="Disordered" evidence="1">
    <location>
        <begin position="95"/>
        <end position="120"/>
    </location>
</feature>
<evidence type="ECO:0000256" key="1">
    <source>
        <dbReference type="SAM" id="MobiDB-lite"/>
    </source>
</evidence>
<organism evidence="2 3">
    <name type="scientific">Hydnum rufescens UP504</name>
    <dbReference type="NCBI Taxonomy" id="1448309"/>
    <lineage>
        <taxon>Eukaryota</taxon>
        <taxon>Fungi</taxon>
        <taxon>Dikarya</taxon>
        <taxon>Basidiomycota</taxon>
        <taxon>Agaricomycotina</taxon>
        <taxon>Agaricomycetes</taxon>
        <taxon>Cantharellales</taxon>
        <taxon>Hydnaceae</taxon>
        <taxon>Hydnum</taxon>
    </lineage>
</organism>
<comment type="caution">
    <text evidence="2">The sequence shown here is derived from an EMBL/GenBank/DDBJ whole genome shotgun (WGS) entry which is preliminary data.</text>
</comment>
<proteinExistence type="predicted"/>
<sequence>MSLSSFRSYTRHSHLSGLTSLQSRSFTSLGAFLPSLRSSGPSHGFPVSSWGKKIRAILSVWTREYFQSNAFVPDPDGDQDGEATMSSVWSGSTGVSWGDMGCSDSGNTSRVYWDEERKRQ</sequence>
<name>A0A9P6AEN1_9AGAM</name>
<protein>
    <submittedName>
        <fullName evidence="2">Uncharacterized protein</fullName>
    </submittedName>
</protein>
<evidence type="ECO:0000313" key="3">
    <source>
        <dbReference type="Proteomes" id="UP000886523"/>
    </source>
</evidence>
<reference evidence="2" key="1">
    <citation type="journal article" date="2020" name="Nat. Commun.">
        <title>Large-scale genome sequencing of mycorrhizal fungi provides insights into the early evolution of symbiotic traits.</title>
        <authorList>
            <person name="Miyauchi S."/>
            <person name="Kiss E."/>
            <person name="Kuo A."/>
            <person name="Drula E."/>
            <person name="Kohler A."/>
            <person name="Sanchez-Garcia M."/>
            <person name="Morin E."/>
            <person name="Andreopoulos B."/>
            <person name="Barry K.W."/>
            <person name="Bonito G."/>
            <person name="Buee M."/>
            <person name="Carver A."/>
            <person name="Chen C."/>
            <person name="Cichocki N."/>
            <person name="Clum A."/>
            <person name="Culley D."/>
            <person name="Crous P.W."/>
            <person name="Fauchery L."/>
            <person name="Girlanda M."/>
            <person name="Hayes R.D."/>
            <person name="Keri Z."/>
            <person name="LaButti K."/>
            <person name="Lipzen A."/>
            <person name="Lombard V."/>
            <person name="Magnuson J."/>
            <person name="Maillard F."/>
            <person name="Murat C."/>
            <person name="Nolan M."/>
            <person name="Ohm R.A."/>
            <person name="Pangilinan J."/>
            <person name="Pereira M.F."/>
            <person name="Perotto S."/>
            <person name="Peter M."/>
            <person name="Pfister S."/>
            <person name="Riley R."/>
            <person name="Sitrit Y."/>
            <person name="Stielow J.B."/>
            <person name="Szollosi G."/>
            <person name="Zifcakova L."/>
            <person name="Stursova M."/>
            <person name="Spatafora J.W."/>
            <person name="Tedersoo L."/>
            <person name="Vaario L.M."/>
            <person name="Yamada A."/>
            <person name="Yan M."/>
            <person name="Wang P."/>
            <person name="Xu J."/>
            <person name="Bruns T."/>
            <person name="Baldrian P."/>
            <person name="Vilgalys R."/>
            <person name="Dunand C."/>
            <person name="Henrissat B."/>
            <person name="Grigoriev I.V."/>
            <person name="Hibbett D."/>
            <person name="Nagy L.G."/>
            <person name="Martin F.M."/>
        </authorList>
    </citation>
    <scope>NUCLEOTIDE SEQUENCE</scope>
    <source>
        <strain evidence="2">UP504</strain>
    </source>
</reference>
<dbReference type="AlphaFoldDB" id="A0A9P6AEN1"/>
<gene>
    <name evidence="2" type="ORF">BS47DRAFT_671769</name>
</gene>
<keyword evidence="3" id="KW-1185">Reference proteome</keyword>
<accession>A0A9P6AEN1</accession>